<dbReference type="Proteomes" id="UP000009017">
    <property type="component" value="Unassembled WGS sequence"/>
</dbReference>
<evidence type="ECO:0000313" key="1">
    <source>
        <dbReference type="EMBL" id="EJF91349.1"/>
    </source>
</evidence>
<keyword evidence="2" id="KW-1185">Reference proteome</keyword>
<organism evidence="1 2">
    <name type="scientific">Bartonella melophagi K-2C</name>
    <dbReference type="NCBI Taxonomy" id="1094557"/>
    <lineage>
        <taxon>Bacteria</taxon>
        <taxon>Pseudomonadati</taxon>
        <taxon>Pseudomonadota</taxon>
        <taxon>Alphaproteobacteria</taxon>
        <taxon>Hyphomicrobiales</taxon>
        <taxon>Bartonellaceae</taxon>
        <taxon>Bartonella</taxon>
    </lineage>
</organism>
<reference evidence="1 2" key="1">
    <citation type="submission" date="2012-03" db="EMBL/GenBank/DDBJ databases">
        <title>The Genome Sequence of Bartonella melophagi K-2C.</title>
        <authorList>
            <consortium name="The Broad Institute Genome Sequencing Platform"/>
            <consortium name="The Broad Institute Genome Sequencing Center for Infectious Disease"/>
            <person name="Feldgarden M."/>
            <person name="Kirby J."/>
            <person name="Kosoy M."/>
            <person name="Birtles R."/>
            <person name="Probert W.S."/>
            <person name="Chiaraviglio L."/>
            <person name="Young S.K."/>
            <person name="Zeng Q."/>
            <person name="Gargeya S."/>
            <person name="Fitzgerald M."/>
            <person name="Haas B."/>
            <person name="Abouelleil A."/>
            <person name="Alvarado L."/>
            <person name="Arachchi H.M."/>
            <person name="Berlin A."/>
            <person name="Chapman S.B."/>
            <person name="Gearin G."/>
            <person name="Goldberg J."/>
            <person name="Griggs A."/>
            <person name="Gujja S."/>
            <person name="Hansen M."/>
            <person name="Heiman D."/>
            <person name="Howarth C."/>
            <person name="Larimer J."/>
            <person name="Lui A."/>
            <person name="MacDonald P.J.P."/>
            <person name="McCowen C."/>
            <person name="Montmayeur A."/>
            <person name="Murphy C."/>
            <person name="Neiman D."/>
            <person name="Pearson M."/>
            <person name="Priest M."/>
            <person name="Roberts A."/>
            <person name="Saif S."/>
            <person name="Shea T."/>
            <person name="Sisk P."/>
            <person name="Stolte C."/>
            <person name="Sykes S."/>
            <person name="Wortman J."/>
            <person name="Nusbaum C."/>
            <person name="Birren B."/>
        </authorList>
    </citation>
    <scope>NUCLEOTIDE SEQUENCE [LARGE SCALE GENOMIC DNA]</scope>
    <source>
        <strain evidence="1 2">K-2C</strain>
    </source>
</reference>
<evidence type="ECO:0000313" key="2">
    <source>
        <dbReference type="Proteomes" id="UP000009017"/>
    </source>
</evidence>
<dbReference type="EMBL" id="AIMA01000004">
    <property type="protein sequence ID" value="EJF91349.1"/>
    <property type="molecule type" value="Genomic_DNA"/>
</dbReference>
<comment type="caution">
    <text evidence="1">The sequence shown here is derived from an EMBL/GenBank/DDBJ whole genome shotgun (WGS) entry which is preliminary data.</text>
</comment>
<dbReference type="PATRIC" id="fig|1094557.3.peg.446"/>
<protein>
    <submittedName>
        <fullName evidence="1">Uncharacterized protein</fullName>
    </submittedName>
</protein>
<dbReference type="AlphaFoldDB" id="J0R6L0"/>
<accession>J0R6L0</accession>
<dbReference type="InterPro" id="IPR011335">
    <property type="entry name" value="Restrct_endonuc-II-like"/>
</dbReference>
<dbReference type="Gene3D" id="3.90.320.10">
    <property type="match status" value="1"/>
</dbReference>
<name>J0R6L0_9HYPH</name>
<gene>
    <name evidence="1" type="ORF">ME3_00415</name>
</gene>
<proteinExistence type="predicted"/>
<dbReference type="HOGENOM" id="CLU_065649_2_2_5"/>
<sequence>MLVIKWENKREEKVIKEYSLKRKVTIIKCGFIPHPTIKMAGVIPNGLIGDEGLIKIKYSQLTTHVRFLLDSKSNLNISYKCNSKWLAQGENGVILSAIILGLKANTLICV</sequence>
<dbReference type="InterPro" id="IPR011604">
    <property type="entry name" value="PDDEXK-like_dom_sf"/>
</dbReference>
<dbReference type="SUPFAM" id="SSF52980">
    <property type="entry name" value="Restriction endonuclease-like"/>
    <property type="match status" value="1"/>
</dbReference>